<accession>A0AAN6YU11</accession>
<organism evidence="2 3">
    <name type="scientific">Canariomyces notabilis</name>
    <dbReference type="NCBI Taxonomy" id="2074819"/>
    <lineage>
        <taxon>Eukaryota</taxon>
        <taxon>Fungi</taxon>
        <taxon>Dikarya</taxon>
        <taxon>Ascomycota</taxon>
        <taxon>Pezizomycotina</taxon>
        <taxon>Sordariomycetes</taxon>
        <taxon>Sordariomycetidae</taxon>
        <taxon>Sordariales</taxon>
        <taxon>Chaetomiaceae</taxon>
        <taxon>Canariomyces</taxon>
    </lineage>
</organism>
<feature type="compositionally biased region" description="Polar residues" evidence="1">
    <location>
        <begin position="468"/>
        <end position="490"/>
    </location>
</feature>
<evidence type="ECO:0008006" key="4">
    <source>
        <dbReference type="Google" id="ProtNLM"/>
    </source>
</evidence>
<sequence length="709" mass="79223">MEKAHQWEYVRSKSKGGRSIGQRSPAEPETPADEHYTPSVASASLQPPPGPRPGMDFILFDSDQADALGEDDDALYSESYLPWTSPMTRLRKNETFIEMFTQTYNGTADKAAIVDDILVDPMLSAQLSHDMQTQQAIDAPGLFVNDPAIKVESPTLTADEFLGTEHFVSKKRKHDFVEVTSADVKPTSIPSSGGQLAGKKQSGTGRGSRKQFRENPNRRDDNGEGSRHPKKPRISPREDFSDTSMPDIFRFAHPHIYDRDQKEKYSPCHTLHRDISTLVRHLSRPAHRFTVTERFISSFDVTDHDFRHLRAGLCRWCWRSFFDRSLFDNHISNACEKVSKGKREKWRALLETFTPLADSEDSRLHSGGHGDEYQWKQLPSSTEDLPVSDGDDNCMDLCRTPPTSVPSPALPVAGLPASNPKEGLFVPADEHMKLQKEHQDLRESHQQLKQMTQVLLVPYLFQQAVGQTSNTMPKSQTSAPEASKDTTVTSDPEDIKPNASYRDNLVQHMDSQSTDVDVYALMEEMETARQSLSRMNSGFSTVSRVSTIHHVPNSPPPRPAELPDLPSSGCQEQQRQGKHSLTHRPPPESIPDSGYGTEPRRGSLDHVIYVAEGRRKDGNELSTPPPTLDRPTDGYNKTLPGIEDDGVVGPAHWAEGERTPKGRMALSTPSQHSQMADTSLFEDAAYGIFGAEQEDSIMPPRSPEYVFNF</sequence>
<feature type="region of interest" description="Disordered" evidence="1">
    <location>
        <begin position="1"/>
        <end position="54"/>
    </location>
</feature>
<keyword evidence="3" id="KW-1185">Reference proteome</keyword>
<evidence type="ECO:0000313" key="2">
    <source>
        <dbReference type="EMBL" id="KAK4114021.1"/>
    </source>
</evidence>
<dbReference type="RefSeq" id="XP_064671591.1">
    <property type="nucleotide sequence ID" value="XM_064811308.1"/>
</dbReference>
<feature type="region of interest" description="Disordered" evidence="1">
    <location>
        <begin position="184"/>
        <end position="245"/>
    </location>
</feature>
<name>A0AAN6YU11_9PEZI</name>
<feature type="compositionally biased region" description="Basic and acidic residues" evidence="1">
    <location>
        <begin position="211"/>
        <end position="227"/>
    </location>
</feature>
<feature type="region of interest" description="Disordered" evidence="1">
    <location>
        <begin position="613"/>
        <end position="635"/>
    </location>
</feature>
<feature type="compositionally biased region" description="Basic and acidic residues" evidence="1">
    <location>
        <begin position="1"/>
        <end position="11"/>
    </location>
</feature>
<feature type="region of interest" description="Disordered" evidence="1">
    <location>
        <begin position="468"/>
        <end position="499"/>
    </location>
</feature>
<feature type="region of interest" description="Disordered" evidence="1">
    <location>
        <begin position="543"/>
        <end position="601"/>
    </location>
</feature>
<proteinExistence type="predicted"/>
<gene>
    <name evidence="2" type="ORF">N656DRAFT_705879</name>
</gene>
<dbReference type="AlphaFoldDB" id="A0AAN6YU11"/>
<dbReference type="EMBL" id="MU853337">
    <property type="protein sequence ID" value="KAK4114021.1"/>
    <property type="molecule type" value="Genomic_DNA"/>
</dbReference>
<evidence type="ECO:0000256" key="1">
    <source>
        <dbReference type="SAM" id="MobiDB-lite"/>
    </source>
</evidence>
<comment type="caution">
    <text evidence="2">The sequence shown here is derived from an EMBL/GenBank/DDBJ whole genome shotgun (WGS) entry which is preliminary data.</text>
</comment>
<evidence type="ECO:0000313" key="3">
    <source>
        <dbReference type="Proteomes" id="UP001302812"/>
    </source>
</evidence>
<protein>
    <recommendedName>
        <fullName evidence="4">C2H2-type domain-containing protein</fullName>
    </recommendedName>
</protein>
<reference evidence="2" key="1">
    <citation type="journal article" date="2023" name="Mol. Phylogenet. Evol.">
        <title>Genome-scale phylogeny and comparative genomics of the fungal order Sordariales.</title>
        <authorList>
            <person name="Hensen N."/>
            <person name="Bonometti L."/>
            <person name="Westerberg I."/>
            <person name="Brannstrom I.O."/>
            <person name="Guillou S."/>
            <person name="Cros-Aarteil S."/>
            <person name="Calhoun S."/>
            <person name="Haridas S."/>
            <person name="Kuo A."/>
            <person name="Mondo S."/>
            <person name="Pangilinan J."/>
            <person name="Riley R."/>
            <person name="LaButti K."/>
            <person name="Andreopoulos B."/>
            <person name="Lipzen A."/>
            <person name="Chen C."/>
            <person name="Yan M."/>
            <person name="Daum C."/>
            <person name="Ng V."/>
            <person name="Clum A."/>
            <person name="Steindorff A."/>
            <person name="Ohm R.A."/>
            <person name="Martin F."/>
            <person name="Silar P."/>
            <person name="Natvig D.O."/>
            <person name="Lalanne C."/>
            <person name="Gautier V."/>
            <person name="Ament-Velasquez S.L."/>
            <person name="Kruys A."/>
            <person name="Hutchinson M.I."/>
            <person name="Powell A.J."/>
            <person name="Barry K."/>
            <person name="Miller A.N."/>
            <person name="Grigoriev I.V."/>
            <person name="Debuchy R."/>
            <person name="Gladieux P."/>
            <person name="Hiltunen Thoren M."/>
            <person name="Johannesson H."/>
        </authorList>
    </citation>
    <scope>NUCLEOTIDE SEQUENCE</scope>
    <source>
        <strain evidence="2">CBS 508.74</strain>
    </source>
</reference>
<dbReference type="GeneID" id="89935433"/>
<reference evidence="2" key="2">
    <citation type="submission" date="2023-05" db="EMBL/GenBank/DDBJ databases">
        <authorList>
            <consortium name="Lawrence Berkeley National Laboratory"/>
            <person name="Steindorff A."/>
            <person name="Hensen N."/>
            <person name="Bonometti L."/>
            <person name="Westerberg I."/>
            <person name="Brannstrom I.O."/>
            <person name="Guillou S."/>
            <person name="Cros-Aarteil S."/>
            <person name="Calhoun S."/>
            <person name="Haridas S."/>
            <person name="Kuo A."/>
            <person name="Mondo S."/>
            <person name="Pangilinan J."/>
            <person name="Riley R."/>
            <person name="Labutti K."/>
            <person name="Andreopoulos B."/>
            <person name="Lipzen A."/>
            <person name="Chen C."/>
            <person name="Yanf M."/>
            <person name="Daum C."/>
            <person name="Ng V."/>
            <person name="Clum A."/>
            <person name="Ohm R."/>
            <person name="Martin F."/>
            <person name="Silar P."/>
            <person name="Natvig D."/>
            <person name="Lalanne C."/>
            <person name="Gautier V."/>
            <person name="Ament-Velasquez S.L."/>
            <person name="Kruys A."/>
            <person name="Hutchinson M.I."/>
            <person name="Powell A.J."/>
            <person name="Barry K."/>
            <person name="Miller A.N."/>
            <person name="Grigoriev I.V."/>
            <person name="Debuchy R."/>
            <person name="Gladieux P."/>
            <person name="Thoren M.H."/>
            <person name="Johannesson H."/>
        </authorList>
    </citation>
    <scope>NUCLEOTIDE SEQUENCE</scope>
    <source>
        <strain evidence="2">CBS 508.74</strain>
    </source>
</reference>
<dbReference type="Proteomes" id="UP001302812">
    <property type="component" value="Unassembled WGS sequence"/>
</dbReference>